<protein>
    <submittedName>
        <fullName evidence="2">Uncharacterized protein LOC104229405</fullName>
    </submittedName>
</protein>
<dbReference type="AlphaFoldDB" id="A0A1U7WSR6"/>
<accession>A0A1U7WSR6</accession>
<dbReference type="RefSeq" id="XP_009780351.1">
    <property type="nucleotide sequence ID" value="XM_009782049.1"/>
</dbReference>
<gene>
    <name evidence="2" type="primary">LOC104229405</name>
</gene>
<proteinExistence type="predicted"/>
<evidence type="ECO:0000313" key="1">
    <source>
        <dbReference type="Proteomes" id="UP000189701"/>
    </source>
</evidence>
<dbReference type="Proteomes" id="UP000189701">
    <property type="component" value="Unplaced"/>
</dbReference>
<evidence type="ECO:0000313" key="2">
    <source>
        <dbReference type="RefSeq" id="XP_009780351.1"/>
    </source>
</evidence>
<name>A0A1U7WSR6_NICSY</name>
<keyword evidence="1" id="KW-1185">Reference proteome</keyword>
<organism evidence="1 2">
    <name type="scientific">Nicotiana sylvestris</name>
    <name type="common">Wood tobacco</name>
    <name type="synonym">South American tobacco</name>
    <dbReference type="NCBI Taxonomy" id="4096"/>
    <lineage>
        <taxon>Eukaryota</taxon>
        <taxon>Viridiplantae</taxon>
        <taxon>Streptophyta</taxon>
        <taxon>Embryophyta</taxon>
        <taxon>Tracheophyta</taxon>
        <taxon>Spermatophyta</taxon>
        <taxon>Magnoliopsida</taxon>
        <taxon>eudicotyledons</taxon>
        <taxon>Gunneridae</taxon>
        <taxon>Pentapetalae</taxon>
        <taxon>asterids</taxon>
        <taxon>lamiids</taxon>
        <taxon>Solanales</taxon>
        <taxon>Solanaceae</taxon>
        <taxon>Nicotianoideae</taxon>
        <taxon>Nicotianeae</taxon>
        <taxon>Nicotiana</taxon>
    </lineage>
</organism>
<sequence length="128" mass="14937">MTIVLLSPSFIHFLYYCCDEDNGSDQIYMFSISSFPVHVRSMFSREVTDFSSVRGSWFRFGLLFLLDNIALFSWSLDQNIVSADFSIVIKRTSNKQLLGIPCTEVIFLWSRLIKHVLLLVKIFRRLVK</sequence>
<reference evidence="1" key="1">
    <citation type="journal article" date="2013" name="Genome Biol.">
        <title>Reference genomes and transcriptomes of Nicotiana sylvestris and Nicotiana tomentosiformis.</title>
        <authorList>
            <person name="Sierro N."/>
            <person name="Battey J.N."/>
            <person name="Ouadi S."/>
            <person name="Bovet L."/>
            <person name="Goepfert S."/>
            <person name="Bakaher N."/>
            <person name="Peitsch M.C."/>
            <person name="Ivanov N.V."/>
        </authorList>
    </citation>
    <scope>NUCLEOTIDE SEQUENCE [LARGE SCALE GENOMIC DNA]</scope>
</reference>
<reference evidence="2" key="2">
    <citation type="submission" date="2025-08" db="UniProtKB">
        <authorList>
            <consortium name="RefSeq"/>
        </authorList>
    </citation>
    <scope>IDENTIFICATION</scope>
    <source>
        <tissue evidence="2">Leaf</tissue>
    </source>
</reference>